<keyword evidence="3" id="KW-1185">Reference proteome</keyword>
<dbReference type="Proteomes" id="UP000255355">
    <property type="component" value="Unassembled WGS sequence"/>
</dbReference>
<comment type="caution">
    <text evidence="2">The sequence shown here is derived from an EMBL/GenBank/DDBJ whole genome shotgun (WGS) entry which is preliminary data.</text>
</comment>
<evidence type="ECO:0000256" key="1">
    <source>
        <dbReference type="SAM" id="Phobius"/>
    </source>
</evidence>
<evidence type="ECO:0000313" key="2">
    <source>
        <dbReference type="EMBL" id="RDI43719.1"/>
    </source>
</evidence>
<dbReference type="STRING" id="1210089.GCA_001613165_07856"/>
<organism evidence="2 3">
    <name type="scientific">Nocardia mexicana</name>
    <dbReference type="NCBI Taxonomy" id="279262"/>
    <lineage>
        <taxon>Bacteria</taxon>
        <taxon>Bacillati</taxon>
        <taxon>Actinomycetota</taxon>
        <taxon>Actinomycetes</taxon>
        <taxon>Mycobacteriales</taxon>
        <taxon>Nocardiaceae</taxon>
        <taxon>Nocardia</taxon>
    </lineage>
</organism>
<accession>A0A370GKB3</accession>
<feature type="transmembrane region" description="Helical" evidence="1">
    <location>
        <begin position="42"/>
        <end position="65"/>
    </location>
</feature>
<dbReference type="RefSeq" id="WP_068032461.1">
    <property type="nucleotide sequence ID" value="NZ_QQAZ01000019.1"/>
</dbReference>
<gene>
    <name evidence="2" type="ORF">DFR68_119106</name>
</gene>
<feature type="transmembrane region" description="Helical" evidence="1">
    <location>
        <begin position="115"/>
        <end position="138"/>
    </location>
</feature>
<protein>
    <submittedName>
        <fullName evidence="2">Uncharacterized protein</fullName>
    </submittedName>
</protein>
<evidence type="ECO:0000313" key="3">
    <source>
        <dbReference type="Proteomes" id="UP000255355"/>
    </source>
</evidence>
<sequence length="180" mass="19595">MTSPANTLLDRYQDYRVRRWLVYDERTSGMLPGWRSRARRRALVVAVAAAIAVLFVVGVLCAFDLRWAPLIWLPAAAVFLPAWTVLRIVSQRQDSAPTPTLDEFEIAQRNTARSIGLTLTQSLTLVPLLYLIAAGAVFPEADAFRTAYAGGAMALAALLAGGCAPGMILGWTQPDPEPEP</sequence>
<reference evidence="2 3" key="1">
    <citation type="submission" date="2018-07" db="EMBL/GenBank/DDBJ databases">
        <title>Genomic Encyclopedia of Type Strains, Phase IV (KMG-IV): sequencing the most valuable type-strain genomes for metagenomic binning, comparative biology and taxonomic classification.</title>
        <authorList>
            <person name="Goeker M."/>
        </authorList>
    </citation>
    <scope>NUCLEOTIDE SEQUENCE [LARGE SCALE GENOMIC DNA]</scope>
    <source>
        <strain evidence="2 3">DSM 44952</strain>
    </source>
</reference>
<name>A0A370GKB3_9NOCA</name>
<keyword evidence="1" id="KW-0812">Transmembrane</keyword>
<keyword evidence="1" id="KW-1133">Transmembrane helix</keyword>
<dbReference type="OrthoDB" id="8896802at2"/>
<feature type="transmembrane region" description="Helical" evidence="1">
    <location>
        <begin position="150"/>
        <end position="171"/>
    </location>
</feature>
<feature type="transmembrane region" description="Helical" evidence="1">
    <location>
        <begin position="71"/>
        <end position="89"/>
    </location>
</feature>
<dbReference type="EMBL" id="QQAZ01000019">
    <property type="protein sequence ID" value="RDI43719.1"/>
    <property type="molecule type" value="Genomic_DNA"/>
</dbReference>
<dbReference type="AlphaFoldDB" id="A0A370GKB3"/>
<proteinExistence type="predicted"/>
<keyword evidence="1" id="KW-0472">Membrane</keyword>